<comment type="caution">
    <text evidence="2">The sequence shown here is derived from an EMBL/GenBank/DDBJ whole genome shotgun (WGS) entry which is preliminary data.</text>
</comment>
<dbReference type="NCBIfam" id="TIGR04085">
    <property type="entry name" value="rSAM_more_4Fe4S"/>
    <property type="match status" value="1"/>
</dbReference>
<feature type="domain" description="4Fe4S-binding SPASM" evidence="1">
    <location>
        <begin position="167"/>
        <end position="226"/>
    </location>
</feature>
<dbReference type="SUPFAM" id="SSF102114">
    <property type="entry name" value="Radical SAM enzymes"/>
    <property type="match status" value="1"/>
</dbReference>
<dbReference type="EMBL" id="MFQN01000003">
    <property type="protein sequence ID" value="OGH75702.1"/>
    <property type="molecule type" value="Genomic_DNA"/>
</dbReference>
<dbReference type="AlphaFoldDB" id="A0A1F6MVP9"/>
<dbReference type="Gene3D" id="3.20.20.70">
    <property type="entry name" value="Aldolase class I"/>
    <property type="match status" value="1"/>
</dbReference>
<dbReference type="PANTHER" id="PTHR11228">
    <property type="entry name" value="RADICAL SAM DOMAIN PROTEIN"/>
    <property type="match status" value="1"/>
</dbReference>
<evidence type="ECO:0000259" key="1">
    <source>
        <dbReference type="Pfam" id="PF13186"/>
    </source>
</evidence>
<name>A0A1F6MVP9_9BACT</name>
<dbReference type="STRING" id="1798692.A3G00_03070"/>
<dbReference type="InterPro" id="IPR058240">
    <property type="entry name" value="rSAM_sf"/>
</dbReference>
<dbReference type="InterPro" id="IPR050377">
    <property type="entry name" value="Radical_SAM_PqqE_MftC-like"/>
</dbReference>
<dbReference type="PANTHER" id="PTHR11228:SF7">
    <property type="entry name" value="PQQA PEPTIDE CYCLASE"/>
    <property type="match status" value="1"/>
</dbReference>
<evidence type="ECO:0000313" key="3">
    <source>
        <dbReference type="Proteomes" id="UP000178347"/>
    </source>
</evidence>
<sequence>MLSEHSSVTIVTNGLRRLKGISNKLACFGVPIHGANAETHEFLNQSNGSFQKTLATIRHYLIEGHDVRCIPVLTGYNYDQMYNIIGIAASLGMESIYVDRYEDGGIGAVNSRGYRLKPTREQFHIAVGQIIQAKHDFTVLGWRVGFGTAIPYCLDERMIIEGITSNCGVGTYFCAINPKGEFRMCNQSQLVFGTLPNEPIEAIWNKPTLDIFRDLSWVSEPCKSCELLLDCTGGCKVDSNCSNKFCIDYAVRGLSKPVAELVAKVQHRKPTEMNPASYRIFRPNRYMRITTRYPEKFLVTRYQTVKLDETALEMAQAIQSEAVINEQALVARFIERIEEHETRLFVSKMLQVNALDLIGEVHHAAP</sequence>
<reference evidence="2 3" key="1">
    <citation type="journal article" date="2016" name="Nat. Commun.">
        <title>Thousands of microbial genomes shed light on interconnected biogeochemical processes in an aquifer system.</title>
        <authorList>
            <person name="Anantharaman K."/>
            <person name="Brown C.T."/>
            <person name="Hug L.A."/>
            <person name="Sharon I."/>
            <person name="Castelle C.J."/>
            <person name="Probst A.J."/>
            <person name="Thomas B.C."/>
            <person name="Singh A."/>
            <person name="Wilkins M.J."/>
            <person name="Karaoz U."/>
            <person name="Brodie E.L."/>
            <person name="Williams K.H."/>
            <person name="Hubbard S.S."/>
            <person name="Banfield J.F."/>
        </authorList>
    </citation>
    <scope>NUCLEOTIDE SEQUENCE [LARGE SCALE GENOMIC DNA]</scope>
</reference>
<dbReference type="Proteomes" id="UP000178347">
    <property type="component" value="Unassembled WGS sequence"/>
</dbReference>
<proteinExistence type="predicted"/>
<evidence type="ECO:0000313" key="2">
    <source>
        <dbReference type="EMBL" id="OGH75702.1"/>
    </source>
</evidence>
<dbReference type="InterPro" id="IPR023885">
    <property type="entry name" value="4Fe4S-binding_SPASM_dom"/>
</dbReference>
<protein>
    <recommendedName>
        <fullName evidence="1">4Fe4S-binding SPASM domain-containing protein</fullName>
    </recommendedName>
</protein>
<dbReference type="CDD" id="cd21109">
    <property type="entry name" value="SPASM"/>
    <property type="match status" value="1"/>
</dbReference>
<dbReference type="InterPro" id="IPR013785">
    <property type="entry name" value="Aldolase_TIM"/>
</dbReference>
<gene>
    <name evidence="2" type="ORF">A3G00_03070</name>
</gene>
<accession>A0A1F6MVP9</accession>
<dbReference type="Pfam" id="PF13186">
    <property type="entry name" value="SPASM"/>
    <property type="match status" value="1"/>
</dbReference>
<organism evidence="2 3">
    <name type="scientific">Candidatus Magasanikbacteria bacterium RIFCSPLOWO2_12_FULL_43_12</name>
    <dbReference type="NCBI Taxonomy" id="1798692"/>
    <lineage>
        <taxon>Bacteria</taxon>
        <taxon>Candidatus Magasanikiibacteriota</taxon>
    </lineage>
</organism>